<name>A0A7X2S3B7_9BACI</name>
<keyword evidence="3" id="KW-1185">Reference proteome</keyword>
<proteinExistence type="predicted"/>
<sequence length="307" mass="33612">MEKAVVTGGSGFIGSHLAESLAELGIEVHILDLKPAPTGAPGNENVFVHITDICSREAYETVKKIRPSFLFHLAAQADVGLSVKDPLYDEKVNLHGTINMLEACKETGAKMIFASTAAVYGSLSEDVLKETDPADPTSPYGLSKLSAESYMMLYRKLFNVPCTILRYANVYGPRQLPKGDGGVVAVFLKSMADKGFVDVHGDGEQTRDFIFVKDVAAANVAVMHKGDGEIFHISTGRTHSINQLIHEMKRHHSAAVSVNYSAERTGDIRHSCLDNAKALSFLNWKPAYSFERGLAETYHYYKSHSES</sequence>
<dbReference type="SUPFAM" id="SSF51735">
    <property type="entry name" value="NAD(P)-binding Rossmann-fold domains"/>
    <property type="match status" value="1"/>
</dbReference>
<accession>A0A7X2S3B7</accession>
<feature type="domain" description="NAD(P)-binding" evidence="1">
    <location>
        <begin position="6"/>
        <end position="297"/>
    </location>
</feature>
<dbReference type="Proteomes" id="UP000434639">
    <property type="component" value="Unassembled WGS sequence"/>
</dbReference>
<evidence type="ECO:0000313" key="3">
    <source>
        <dbReference type="Proteomes" id="UP000434639"/>
    </source>
</evidence>
<evidence type="ECO:0000313" key="2">
    <source>
        <dbReference type="EMBL" id="MTH52041.1"/>
    </source>
</evidence>
<dbReference type="EMBL" id="WMIB01000001">
    <property type="protein sequence ID" value="MTH52041.1"/>
    <property type="molecule type" value="Genomic_DNA"/>
</dbReference>
<dbReference type="PANTHER" id="PTHR43000">
    <property type="entry name" value="DTDP-D-GLUCOSE 4,6-DEHYDRATASE-RELATED"/>
    <property type="match status" value="1"/>
</dbReference>
<reference evidence="2 3" key="1">
    <citation type="journal article" date="2017" name="Int. J. Syst. Evol. Microbiol.">
        <title>Bacillus mangrovi sp. nov., isolated from a sediment sample from a mangrove forest.</title>
        <authorList>
            <person name="Gupta V."/>
            <person name="Singh P.K."/>
            <person name="Korpole S."/>
            <person name="Tanuku N.R.S."/>
            <person name="Pinnaka A.K."/>
        </authorList>
    </citation>
    <scope>NUCLEOTIDE SEQUENCE [LARGE SCALE GENOMIC DNA]</scope>
    <source>
        <strain evidence="2 3">KCTC 33872</strain>
    </source>
</reference>
<gene>
    <name evidence="2" type="ORF">GKZ89_01375</name>
</gene>
<organism evidence="2 3">
    <name type="scientific">Metabacillus mangrovi</name>
    <dbReference type="NCBI Taxonomy" id="1491830"/>
    <lineage>
        <taxon>Bacteria</taxon>
        <taxon>Bacillati</taxon>
        <taxon>Bacillota</taxon>
        <taxon>Bacilli</taxon>
        <taxon>Bacillales</taxon>
        <taxon>Bacillaceae</taxon>
        <taxon>Metabacillus</taxon>
    </lineage>
</organism>
<dbReference type="Gene3D" id="3.40.50.720">
    <property type="entry name" value="NAD(P)-binding Rossmann-like Domain"/>
    <property type="match status" value="1"/>
</dbReference>
<dbReference type="InterPro" id="IPR036291">
    <property type="entry name" value="NAD(P)-bd_dom_sf"/>
</dbReference>
<dbReference type="AlphaFoldDB" id="A0A7X2S3B7"/>
<dbReference type="Pfam" id="PF16363">
    <property type="entry name" value="GDP_Man_Dehyd"/>
    <property type="match status" value="1"/>
</dbReference>
<protein>
    <submittedName>
        <fullName evidence="2">NAD-dependent epimerase/dehydratase family protein</fullName>
    </submittedName>
</protein>
<comment type="caution">
    <text evidence="2">The sequence shown here is derived from an EMBL/GenBank/DDBJ whole genome shotgun (WGS) entry which is preliminary data.</text>
</comment>
<dbReference type="RefSeq" id="WP_155110587.1">
    <property type="nucleotide sequence ID" value="NZ_WMIB01000001.1"/>
</dbReference>
<dbReference type="OrthoDB" id="9771073at2"/>
<evidence type="ECO:0000259" key="1">
    <source>
        <dbReference type="Pfam" id="PF16363"/>
    </source>
</evidence>
<dbReference type="InterPro" id="IPR016040">
    <property type="entry name" value="NAD(P)-bd_dom"/>
</dbReference>